<dbReference type="EMBL" id="CVRQ01000016">
    <property type="protein sequence ID" value="CRL36109.1"/>
    <property type="molecule type" value="Genomic_DNA"/>
</dbReference>
<evidence type="ECO:0000256" key="2">
    <source>
        <dbReference type="ARBA" id="ARBA00022605"/>
    </source>
</evidence>
<dbReference type="InterPro" id="IPR011529">
    <property type="entry name" value="Glu_5kinase"/>
</dbReference>
<dbReference type="EMBL" id="CZAJ01000001">
    <property type="protein sequence ID" value="CUO55896.1"/>
    <property type="molecule type" value="Genomic_DNA"/>
</dbReference>
<dbReference type="GO" id="GO:0005524">
    <property type="term" value="F:ATP binding"/>
    <property type="evidence" value="ECO:0007669"/>
    <property type="project" value="UniProtKB-KW"/>
</dbReference>
<dbReference type="InterPro" id="IPR001048">
    <property type="entry name" value="Asp/Glu/Uridylate_kinase"/>
</dbReference>
<sequence>MRNVIMYAFRLTIGKMIEMSFLDNYKRVVIKIGSSTLTHAETGSLNFSKMERLVRSICDYRNSGMDVCLVSSGAIAVGRDVIGIKERPSDISIKQACAAVGQGRLMMTYQKLFSEYNQNSGQVLMTKNTIVNPVSRRNVMNTFEELFDLNVVPIVNENDTVSTYEMQFGDNDTLSAIVTSITKADLLILLSDIDGLYSDDPHDNPDAKLIREVDTLDRRILGMAKSSTGSDVGTGGMATKLTAAKIATYSGADMIIANGGNMGILYDIMNDRYTGTLFHRAKDAEFVLADYIQREMAPTSTGGQ</sequence>
<evidence type="ECO:0000313" key="13">
    <source>
        <dbReference type="Proteomes" id="UP000095602"/>
    </source>
</evidence>
<feature type="binding site" evidence="8">
    <location>
        <position position="171"/>
    </location>
    <ligand>
        <name>substrate</name>
    </ligand>
</feature>
<keyword evidence="12" id="KW-1185">Reference proteome</keyword>
<dbReference type="RefSeq" id="WP_015516308.1">
    <property type="nucleotide sequence ID" value="NZ_CVRQ01000016.1"/>
</dbReference>
<dbReference type="InterPro" id="IPR019797">
    <property type="entry name" value="Glutamate_5-kinase_CS"/>
</dbReference>
<feature type="binding site" evidence="8">
    <location>
        <position position="159"/>
    </location>
    <ligand>
        <name>substrate</name>
    </ligand>
</feature>
<keyword evidence="6 8" id="KW-0418">Kinase</keyword>
<dbReference type="Gene3D" id="3.40.1160.10">
    <property type="entry name" value="Acetylglutamate kinase-like"/>
    <property type="match status" value="1"/>
</dbReference>
<dbReference type="InterPro" id="IPR005715">
    <property type="entry name" value="Glu_5kinase/COase_Synthase"/>
</dbReference>
<dbReference type="PRINTS" id="PR00474">
    <property type="entry name" value="GLU5KINASE"/>
</dbReference>
<keyword evidence="5 8" id="KW-0547">Nucleotide-binding</keyword>
<comment type="pathway">
    <text evidence="8">Amino-acid biosynthesis; L-proline biosynthesis; L-glutamate 5-semialdehyde from L-glutamate: step 1/2.</text>
</comment>
<gene>
    <name evidence="8 11" type="primary">proB</name>
    <name evidence="11" type="ORF">ERS852497_00052</name>
    <name evidence="10" type="ORF">T1815_12511</name>
</gene>
<evidence type="ECO:0000313" key="11">
    <source>
        <dbReference type="EMBL" id="CUO55896.1"/>
    </source>
</evidence>
<keyword evidence="4 8" id="KW-0808">Transferase</keyword>
<dbReference type="Proteomes" id="UP000049472">
    <property type="component" value="Unassembled WGS sequence"/>
</dbReference>
<dbReference type="EC" id="2.7.2.11" evidence="8"/>
<reference evidence="10" key="2">
    <citation type="submission" date="2015-05" db="EMBL/GenBank/DDBJ databases">
        <authorList>
            <person name="Wang D.B."/>
            <person name="Wang M."/>
        </authorList>
    </citation>
    <scope>NUCLEOTIDE SEQUENCE [LARGE SCALE GENOMIC DNA]</scope>
    <source>
        <strain evidence="10">T1-815</strain>
    </source>
</reference>
<protein>
    <recommendedName>
        <fullName evidence="8">Glutamate 5-kinase</fullName>
        <ecNumber evidence="8">2.7.2.11</ecNumber>
    </recommendedName>
    <alternativeName>
        <fullName evidence="8">Gamma-glutamyl kinase</fullName>
        <shortName evidence="8">GK</shortName>
    </alternativeName>
</protein>
<comment type="catalytic activity">
    <reaction evidence="8">
        <text>L-glutamate + ATP = L-glutamyl 5-phosphate + ADP</text>
        <dbReference type="Rhea" id="RHEA:14877"/>
        <dbReference type="ChEBI" id="CHEBI:29985"/>
        <dbReference type="ChEBI" id="CHEBI:30616"/>
        <dbReference type="ChEBI" id="CHEBI:58274"/>
        <dbReference type="ChEBI" id="CHEBI:456216"/>
        <dbReference type="EC" id="2.7.2.11"/>
    </reaction>
</comment>
<evidence type="ECO:0000256" key="4">
    <source>
        <dbReference type="ARBA" id="ARBA00022679"/>
    </source>
</evidence>
<dbReference type="PANTHER" id="PTHR43654:SF1">
    <property type="entry name" value="ISOPENTENYL PHOSPHATE KINASE"/>
    <property type="match status" value="1"/>
</dbReference>
<evidence type="ECO:0000256" key="1">
    <source>
        <dbReference type="ARBA" id="ARBA00022490"/>
    </source>
</evidence>
<keyword evidence="7 8" id="KW-0067">ATP-binding</keyword>
<comment type="function">
    <text evidence="8">Catalyzes the transfer of a phosphate group to glutamate to form L-glutamate 5-phosphate.</text>
</comment>
<dbReference type="InterPro" id="IPR036393">
    <property type="entry name" value="AceGlu_kinase-like_sf"/>
</dbReference>
<comment type="subcellular location">
    <subcellularLocation>
        <location evidence="8">Cytoplasm</location>
    </subcellularLocation>
</comment>
<dbReference type="PIRSF" id="PIRSF000729">
    <property type="entry name" value="GK"/>
    <property type="match status" value="1"/>
</dbReference>
<evidence type="ECO:0000256" key="5">
    <source>
        <dbReference type="ARBA" id="ARBA00022741"/>
    </source>
</evidence>
<reference evidence="12" key="1">
    <citation type="submission" date="2015-05" db="EMBL/GenBank/DDBJ databases">
        <authorList>
            <consortium name="Pathogen Informatics"/>
        </authorList>
    </citation>
    <scope>NUCLEOTIDE SEQUENCE [LARGE SCALE GENOMIC DNA]</scope>
    <source>
        <strain evidence="11 13">2789STDY5834884</strain>
        <strain evidence="12">T1-815</strain>
    </source>
</reference>
<dbReference type="FunFam" id="3.40.1160.10:FF:000018">
    <property type="entry name" value="Glutamate 5-kinase"/>
    <property type="match status" value="1"/>
</dbReference>
<dbReference type="AlphaFoldDB" id="A0A0M6WIN1"/>
<feature type="binding site" evidence="8">
    <location>
        <position position="31"/>
    </location>
    <ligand>
        <name>ATP</name>
        <dbReference type="ChEBI" id="CHEBI:30616"/>
    </ligand>
</feature>
<dbReference type="PROSITE" id="PS00902">
    <property type="entry name" value="GLUTAMATE_5_KINASE"/>
    <property type="match status" value="1"/>
</dbReference>
<evidence type="ECO:0000256" key="3">
    <source>
        <dbReference type="ARBA" id="ARBA00022650"/>
    </source>
</evidence>
<dbReference type="NCBIfam" id="TIGR01027">
    <property type="entry name" value="proB"/>
    <property type="match status" value="1"/>
</dbReference>
<dbReference type="PANTHER" id="PTHR43654">
    <property type="entry name" value="GLUTAMATE 5-KINASE"/>
    <property type="match status" value="1"/>
</dbReference>
<accession>A0A0M6WIN1</accession>
<dbReference type="GO" id="GO:0055129">
    <property type="term" value="P:L-proline biosynthetic process"/>
    <property type="evidence" value="ECO:0007669"/>
    <property type="project" value="UniProtKB-UniRule"/>
</dbReference>
<feature type="binding site" evidence="8">
    <location>
        <position position="72"/>
    </location>
    <ligand>
        <name>substrate</name>
    </ligand>
</feature>
<dbReference type="SUPFAM" id="SSF53633">
    <property type="entry name" value="Carbamate kinase-like"/>
    <property type="match status" value="1"/>
</dbReference>
<dbReference type="HAMAP" id="MF_00456">
    <property type="entry name" value="ProB"/>
    <property type="match status" value="1"/>
</dbReference>
<evidence type="ECO:0000313" key="10">
    <source>
        <dbReference type="EMBL" id="CRL36109.1"/>
    </source>
</evidence>
<proteinExistence type="inferred from homology"/>
<evidence type="ECO:0000313" key="12">
    <source>
        <dbReference type="Proteomes" id="UP000049472"/>
    </source>
</evidence>
<dbReference type="InterPro" id="IPR041739">
    <property type="entry name" value="G5K_ProB"/>
</dbReference>
<organism evidence="10 12">
    <name type="scientific">Agathobacter rectalis</name>
    <dbReference type="NCBI Taxonomy" id="39491"/>
    <lineage>
        <taxon>Bacteria</taxon>
        <taxon>Bacillati</taxon>
        <taxon>Bacillota</taxon>
        <taxon>Clostridia</taxon>
        <taxon>Lachnospirales</taxon>
        <taxon>Lachnospiraceae</taxon>
        <taxon>Agathobacter</taxon>
    </lineage>
</organism>
<evidence type="ECO:0000259" key="9">
    <source>
        <dbReference type="Pfam" id="PF00696"/>
    </source>
</evidence>
<keyword evidence="2 8" id="KW-0028">Amino-acid biosynthesis</keyword>
<evidence type="ECO:0000256" key="6">
    <source>
        <dbReference type="ARBA" id="ARBA00022777"/>
    </source>
</evidence>
<keyword evidence="1 8" id="KW-0963">Cytoplasm</keyword>
<dbReference type="UniPathway" id="UPA00098">
    <property type="reaction ID" value="UER00359"/>
</dbReference>
<evidence type="ECO:0000256" key="7">
    <source>
        <dbReference type="ARBA" id="ARBA00022840"/>
    </source>
</evidence>
<feature type="domain" description="Aspartate/glutamate/uridylate kinase" evidence="9">
    <location>
        <begin position="26"/>
        <end position="258"/>
    </location>
</feature>
<dbReference type="InterPro" id="IPR001057">
    <property type="entry name" value="Glu/AcGlu_kinase"/>
</dbReference>
<feature type="binding site" evidence="8">
    <location>
        <begin position="234"/>
        <end position="240"/>
    </location>
    <ligand>
        <name>ATP</name>
        <dbReference type="ChEBI" id="CHEBI:30616"/>
    </ligand>
</feature>
<evidence type="ECO:0000256" key="8">
    <source>
        <dbReference type="HAMAP-Rule" id="MF_00456"/>
    </source>
</evidence>
<dbReference type="Proteomes" id="UP000095602">
    <property type="component" value="Unassembled WGS sequence"/>
</dbReference>
<dbReference type="CDD" id="cd04242">
    <property type="entry name" value="AAK_G5K_ProB"/>
    <property type="match status" value="1"/>
</dbReference>
<dbReference type="GO" id="GO:0004349">
    <property type="term" value="F:glutamate 5-kinase activity"/>
    <property type="evidence" value="ECO:0007669"/>
    <property type="project" value="UniProtKB-UniRule"/>
</dbReference>
<comment type="similarity">
    <text evidence="8">Belongs to the glutamate 5-kinase family.</text>
</comment>
<keyword evidence="3 8" id="KW-0641">Proline biosynthesis</keyword>
<dbReference type="GO" id="GO:0005829">
    <property type="term" value="C:cytosol"/>
    <property type="evidence" value="ECO:0007669"/>
    <property type="project" value="TreeGrafter"/>
</dbReference>
<dbReference type="Pfam" id="PF00696">
    <property type="entry name" value="AA_kinase"/>
    <property type="match status" value="1"/>
</dbReference>
<name>A0A0M6WIN1_9FIRM</name>
<feature type="binding site" evidence="8">
    <location>
        <begin position="191"/>
        <end position="192"/>
    </location>
    <ligand>
        <name>ATP</name>
        <dbReference type="ChEBI" id="CHEBI:30616"/>
    </ligand>
</feature>